<keyword evidence="2" id="KW-0812">Transmembrane</keyword>
<name>A0A1D9P3Z0_9FIRM</name>
<evidence type="ECO:0000256" key="1">
    <source>
        <dbReference type="SAM" id="MobiDB-lite"/>
    </source>
</evidence>
<feature type="compositionally biased region" description="Acidic residues" evidence="1">
    <location>
        <begin position="39"/>
        <end position="57"/>
    </location>
</feature>
<feature type="transmembrane region" description="Helical" evidence="2">
    <location>
        <begin position="6"/>
        <end position="28"/>
    </location>
</feature>
<organism evidence="3 4">
    <name type="scientific">Butyrivibrio hungatei</name>
    <dbReference type="NCBI Taxonomy" id="185008"/>
    <lineage>
        <taxon>Bacteria</taxon>
        <taxon>Bacillati</taxon>
        <taxon>Bacillota</taxon>
        <taxon>Clostridia</taxon>
        <taxon>Lachnospirales</taxon>
        <taxon>Lachnospiraceae</taxon>
        <taxon>Butyrivibrio</taxon>
    </lineage>
</organism>
<evidence type="ECO:0000313" key="3">
    <source>
        <dbReference type="EMBL" id="AOZ97213.1"/>
    </source>
</evidence>
<keyword evidence="2" id="KW-0472">Membrane</keyword>
<proteinExistence type="predicted"/>
<evidence type="ECO:0000256" key="2">
    <source>
        <dbReference type="SAM" id="Phobius"/>
    </source>
</evidence>
<dbReference type="AlphaFoldDB" id="A0A1D9P3Z0"/>
<keyword evidence="4" id="KW-1185">Reference proteome</keyword>
<sequence>MSKNNGFGKFILFCTAVGAAAAGAYYYLSKREAEIADEFDDEDYEDVDDFEDDLEEEKDYKNSSRRYVDIKTTSETGDSSKEPSSSEEFFDDEESK</sequence>
<feature type="region of interest" description="Disordered" evidence="1">
    <location>
        <begin position="39"/>
        <end position="96"/>
    </location>
</feature>
<dbReference type="KEGG" id="bhu:bhn_I2180"/>
<evidence type="ECO:0000313" key="4">
    <source>
        <dbReference type="Proteomes" id="UP000179284"/>
    </source>
</evidence>
<feature type="compositionally biased region" description="Basic and acidic residues" evidence="1">
    <location>
        <begin position="58"/>
        <end position="69"/>
    </location>
</feature>
<dbReference type="RefSeq" id="WP_071176832.1">
    <property type="nucleotide sequence ID" value="NZ_CP017831.1"/>
</dbReference>
<gene>
    <name evidence="3" type="ORF">bhn_I2180</name>
</gene>
<accession>A0A1D9P3Z0</accession>
<evidence type="ECO:0008006" key="5">
    <source>
        <dbReference type="Google" id="ProtNLM"/>
    </source>
</evidence>
<reference evidence="4" key="1">
    <citation type="submission" date="2016-10" db="EMBL/GenBank/DDBJ databases">
        <title>The complete genome sequence of the rumen bacterium Butyrivibrio hungatei MB2003.</title>
        <authorList>
            <person name="Palevich N."/>
            <person name="Kelly W.J."/>
            <person name="Leahy S.C."/>
            <person name="Altermann E."/>
            <person name="Rakonjac J."/>
            <person name="Attwood G.T."/>
        </authorList>
    </citation>
    <scope>NUCLEOTIDE SEQUENCE [LARGE SCALE GENOMIC DNA]</scope>
    <source>
        <strain evidence="4">MB2003</strain>
    </source>
</reference>
<keyword evidence="2" id="KW-1133">Transmembrane helix</keyword>
<protein>
    <recommendedName>
        <fullName evidence="5">DUF4366 domain-containing protein</fullName>
    </recommendedName>
</protein>
<dbReference type="EMBL" id="CP017831">
    <property type="protein sequence ID" value="AOZ97213.1"/>
    <property type="molecule type" value="Genomic_DNA"/>
</dbReference>
<dbReference type="Proteomes" id="UP000179284">
    <property type="component" value="Chromosome I"/>
</dbReference>
<feature type="compositionally biased region" description="Low complexity" evidence="1">
    <location>
        <begin position="74"/>
        <end position="87"/>
    </location>
</feature>